<dbReference type="Proteomes" id="UP000320421">
    <property type="component" value="Chromosome"/>
</dbReference>
<gene>
    <name evidence="1" type="ORF">HG66A1_27840</name>
</gene>
<proteinExistence type="predicted"/>
<organism evidence="1 2">
    <name type="scientific">Gimesia chilikensis</name>
    <dbReference type="NCBI Taxonomy" id="2605989"/>
    <lineage>
        <taxon>Bacteria</taxon>
        <taxon>Pseudomonadati</taxon>
        <taxon>Planctomycetota</taxon>
        <taxon>Planctomycetia</taxon>
        <taxon>Planctomycetales</taxon>
        <taxon>Planctomycetaceae</taxon>
        <taxon>Gimesia</taxon>
    </lineage>
</organism>
<dbReference type="AlphaFoldDB" id="A0A517PNN7"/>
<sequence length="119" mass="13204">MLNPISVNAALDRLIELNGQMVNLVGALSLDFEGTCINHIPKSECHSEKVGTHQSSIWVNFDLAAMKQNEQWLQEFDGRHVRVEGRLSVPEKGFDGCGHFSLWPAEITVTKIVNSNDGD</sequence>
<accession>A0A517PNN7</accession>
<evidence type="ECO:0000313" key="1">
    <source>
        <dbReference type="EMBL" id="QDT20991.1"/>
    </source>
</evidence>
<dbReference type="RefSeq" id="WP_145184585.1">
    <property type="nucleotide sequence ID" value="NZ_CP036266.1"/>
</dbReference>
<reference evidence="1 2" key="1">
    <citation type="submission" date="2019-02" db="EMBL/GenBank/DDBJ databases">
        <title>Deep-cultivation of Planctomycetes and their phenomic and genomic characterization uncovers novel biology.</title>
        <authorList>
            <person name="Wiegand S."/>
            <person name="Jogler M."/>
            <person name="Boedeker C."/>
            <person name="Pinto D."/>
            <person name="Vollmers J."/>
            <person name="Rivas-Marin E."/>
            <person name="Kohn T."/>
            <person name="Peeters S.H."/>
            <person name="Heuer A."/>
            <person name="Rast P."/>
            <person name="Oberbeckmann S."/>
            <person name="Bunk B."/>
            <person name="Jeske O."/>
            <person name="Meyerdierks A."/>
            <person name="Storesund J.E."/>
            <person name="Kallscheuer N."/>
            <person name="Luecker S."/>
            <person name="Lage O.M."/>
            <person name="Pohl T."/>
            <person name="Merkel B.J."/>
            <person name="Hornburger P."/>
            <person name="Mueller R.-W."/>
            <person name="Bruemmer F."/>
            <person name="Labrenz M."/>
            <person name="Spormann A.M."/>
            <person name="Op den Camp H."/>
            <person name="Overmann J."/>
            <person name="Amann R."/>
            <person name="Jetten M.S.M."/>
            <person name="Mascher T."/>
            <person name="Medema M.H."/>
            <person name="Devos D.P."/>
            <person name="Kaster A.-K."/>
            <person name="Ovreas L."/>
            <person name="Rohde M."/>
            <person name="Galperin M.Y."/>
            <person name="Jogler C."/>
        </authorList>
    </citation>
    <scope>NUCLEOTIDE SEQUENCE [LARGE SCALE GENOMIC DNA]</scope>
    <source>
        <strain evidence="1 2">HG66A1</strain>
    </source>
</reference>
<keyword evidence="2" id="KW-1185">Reference proteome</keyword>
<dbReference type="EMBL" id="CP036266">
    <property type="protein sequence ID" value="QDT20991.1"/>
    <property type="molecule type" value="Genomic_DNA"/>
</dbReference>
<evidence type="ECO:0008006" key="3">
    <source>
        <dbReference type="Google" id="ProtNLM"/>
    </source>
</evidence>
<protein>
    <recommendedName>
        <fullName evidence="3">Single-stranded DNA-binding protein</fullName>
    </recommendedName>
</protein>
<name>A0A517PNN7_9PLAN</name>
<evidence type="ECO:0000313" key="2">
    <source>
        <dbReference type="Proteomes" id="UP000320421"/>
    </source>
</evidence>
<dbReference type="OrthoDB" id="8778828at2"/>